<dbReference type="EnsemblPlants" id="AET00724">
    <property type="protein sequence ID" value="AET00724"/>
    <property type="gene ID" value="MTR_5g095220"/>
</dbReference>
<dbReference type="PANTHER" id="PTHR47953">
    <property type="entry name" value="OS08G0105600 PROTEIN"/>
    <property type="match status" value="1"/>
</dbReference>
<organism evidence="14 16">
    <name type="scientific">Medicago truncatula</name>
    <name type="common">Barrel medic</name>
    <name type="synonym">Medicago tribuloides</name>
    <dbReference type="NCBI Taxonomy" id="3880"/>
    <lineage>
        <taxon>Eukaryota</taxon>
        <taxon>Viridiplantae</taxon>
        <taxon>Streptophyta</taxon>
        <taxon>Embryophyta</taxon>
        <taxon>Tracheophyta</taxon>
        <taxon>Spermatophyta</taxon>
        <taxon>Magnoliopsida</taxon>
        <taxon>eudicotyledons</taxon>
        <taxon>Gunneridae</taxon>
        <taxon>Pentapetalae</taxon>
        <taxon>rosids</taxon>
        <taxon>fabids</taxon>
        <taxon>Fabales</taxon>
        <taxon>Fabaceae</taxon>
        <taxon>Papilionoideae</taxon>
        <taxon>50 kb inversion clade</taxon>
        <taxon>NPAAA clade</taxon>
        <taxon>Hologalegina</taxon>
        <taxon>IRL clade</taxon>
        <taxon>Trifolieae</taxon>
        <taxon>Medicago</taxon>
    </lineage>
</organism>
<dbReference type="OMA" id="ERILWYE"/>
<evidence type="ECO:0000256" key="8">
    <source>
        <dbReference type="ARBA" id="ARBA00023002"/>
    </source>
</evidence>
<protein>
    <submittedName>
        <fullName evidence="14">Cytochrome P450 family 71 protein</fullName>
    </submittedName>
</protein>
<dbReference type="InterPro" id="IPR001128">
    <property type="entry name" value="Cyt_P450"/>
</dbReference>
<accession>G7K4K8</accession>
<reference evidence="14 16" key="1">
    <citation type="journal article" date="2011" name="Nature">
        <title>The Medicago genome provides insight into the evolution of rhizobial symbioses.</title>
        <authorList>
            <person name="Young N.D."/>
            <person name="Debelle F."/>
            <person name="Oldroyd G.E."/>
            <person name="Geurts R."/>
            <person name="Cannon S.B."/>
            <person name="Udvardi M.K."/>
            <person name="Benedito V.A."/>
            <person name="Mayer K.F."/>
            <person name="Gouzy J."/>
            <person name="Schoof H."/>
            <person name="Van de Peer Y."/>
            <person name="Proost S."/>
            <person name="Cook D.R."/>
            <person name="Meyers B.C."/>
            <person name="Spannagl M."/>
            <person name="Cheung F."/>
            <person name="De Mita S."/>
            <person name="Krishnakumar V."/>
            <person name="Gundlach H."/>
            <person name="Zhou S."/>
            <person name="Mudge J."/>
            <person name="Bharti A.K."/>
            <person name="Murray J.D."/>
            <person name="Naoumkina M.A."/>
            <person name="Rosen B."/>
            <person name="Silverstein K.A."/>
            <person name="Tang H."/>
            <person name="Rombauts S."/>
            <person name="Zhao P.X."/>
            <person name="Zhou P."/>
            <person name="Barbe V."/>
            <person name="Bardou P."/>
            <person name="Bechner M."/>
            <person name="Bellec A."/>
            <person name="Berger A."/>
            <person name="Berges H."/>
            <person name="Bidwell S."/>
            <person name="Bisseling T."/>
            <person name="Choisne N."/>
            <person name="Couloux A."/>
            <person name="Denny R."/>
            <person name="Deshpande S."/>
            <person name="Dai X."/>
            <person name="Doyle J.J."/>
            <person name="Dudez A.M."/>
            <person name="Farmer A.D."/>
            <person name="Fouteau S."/>
            <person name="Franken C."/>
            <person name="Gibelin C."/>
            <person name="Gish J."/>
            <person name="Goldstein S."/>
            <person name="Gonzalez A.J."/>
            <person name="Green P.J."/>
            <person name="Hallab A."/>
            <person name="Hartog M."/>
            <person name="Hua A."/>
            <person name="Humphray S.J."/>
            <person name="Jeong D.H."/>
            <person name="Jing Y."/>
            <person name="Jocker A."/>
            <person name="Kenton S.M."/>
            <person name="Kim D.J."/>
            <person name="Klee K."/>
            <person name="Lai H."/>
            <person name="Lang C."/>
            <person name="Lin S."/>
            <person name="Macmil S.L."/>
            <person name="Magdelenat G."/>
            <person name="Matthews L."/>
            <person name="McCorrison J."/>
            <person name="Monaghan E.L."/>
            <person name="Mun J.H."/>
            <person name="Najar F.Z."/>
            <person name="Nicholson C."/>
            <person name="Noirot C."/>
            <person name="O'Bleness M."/>
            <person name="Paule C.R."/>
            <person name="Poulain J."/>
            <person name="Prion F."/>
            <person name="Qin B."/>
            <person name="Qu C."/>
            <person name="Retzel E.F."/>
            <person name="Riddle C."/>
            <person name="Sallet E."/>
            <person name="Samain S."/>
            <person name="Samson N."/>
            <person name="Sanders I."/>
            <person name="Saurat O."/>
            <person name="Scarpelli C."/>
            <person name="Schiex T."/>
            <person name="Segurens B."/>
            <person name="Severin A.J."/>
            <person name="Sherrier D.J."/>
            <person name="Shi R."/>
            <person name="Sims S."/>
            <person name="Singer S.R."/>
            <person name="Sinharoy S."/>
            <person name="Sterck L."/>
            <person name="Viollet A."/>
            <person name="Wang B.B."/>
            <person name="Wang K."/>
            <person name="Wang M."/>
            <person name="Wang X."/>
            <person name="Warfsmann J."/>
            <person name="Weissenbach J."/>
            <person name="White D.D."/>
            <person name="White J.D."/>
            <person name="Wiley G.B."/>
            <person name="Wincker P."/>
            <person name="Xing Y."/>
            <person name="Yang L."/>
            <person name="Yao Z."/>
            <person name="Ying F."/>
            <person name="Zhai J."/>
            <person name="Zhou L."/>
            <person name="Zuber A."/>
            <person name="Denarie J."/>
            <person name="Dixon R.A."/>
            <person name="May G.D."/>
            <person name="Schwartz D.C."/>
            <person name="Rogers J."/>
            <person name="Quetier F."/>
            <person name="Town C.D."/>
            <person name="Roe B.A."/>
        </authorList>
    </citation>
    <scope>NUCLEOTIDE SEQUENCE [LARGE SCALE GENOMIC DNA]</scope>
    <source>
        <strain evidence="14">A17</strain>
        <strain evidence="15 16">cv. Jemalong A17</strain>
    </source>
</reference>
<keyword evidence="5" id="KW-0812">Transmembrane</keyword>
<dbReference type="STRING" id="3880.G7K4K8"/>
<evidence type="ECO:0000256" key="9">
    <source>
        <dbReference type="ARBA" id="ARBA00023004"/>
    </source>
</evidence>
<evidence type="ECO:0000256" key="1">
    <source>
        <dbReference type="ARBA" id="ARBA00001971"/>
    </source>
</evidence>
<keyword evidence="4 12" id="KW-0349">Heme</keyword>
<dbReference type="GO" id="GO:0020037">
    <property type="term" value="F:heme binding"/>
    <property type="evidence" value="ECO:0007669"/>
    <property type="project" value="InterPro"/>
</dbReference>
<dbReference type="PANTHER" id="PTHR47953:SF19">
    <property type="entry name" value="OS06G0641600 PROTEIN"/>
    <property type="match status" value="1"/>
</dbReference>
<keyword evidence="16" id="KW-1185">Reference proteome</keyword>
<dbReference type="eggNOG" id="KOG0156">
    <property type="taxonomic scope" value="Eukaryota"/>
</dbReference>
<evidence type="ECO:0000256" key="3">
    <source>
        <dbReference type="ARBA" id="ARBA00010617"/>
    </source>
</evidence>
<evidence type="ECO:0000256" key="4">
    <source>
        <dbReference type="ARBA" id="ARBA00022617"/>
    </source>
</evidence>
<comment type="cofactor">
    <cofactor evidence="1 12">
        <name>heme</name>
        <dbReference type="ChEBI" id="CHEBI:30413"/>
    </cofactor>
</comment>
<evidence type="ECO:0000256" key="5">
    <source>
        <dbReference type="ARBA" id="ARBA00022692"/>
    </source>
</evidence>
<dbReference type="EMBL" id="CM001221">
    <property type="protein sequence ID" value="AET00724.1"/>
    <property type="molecule type" value="Genomic_DNA"/>
</dbReference>
<dbReference type="InterPro" id="IPR017972">
    <property type="entry name" value="Cyt_P450_CS"/>
</dbReference>
<keyword evidence="11" id="KW-0472">Membrane</keyword>
<dbReference type="PROSITE" id="PS00086">
    <property type="entry name" value="CYTOCHROME_P450"/>
    <property type="match status" value="1"/>
</dbReference>
<dbReference type="InterPro" id="IPR036396">
    <property type="entry name" value="Cyt_P450_sf"/>
</dbReference>
<dbReference type="Proteomes" id="UP000002051">
    <property type="component" value="Chromosome 5"/>
</dbReference>
<dbReference type="CDD" id="cd11072">
    <property type="entry name" value="CYP71-like"/>
    <property type="match status" value="1"/>
</dbReference>
<dbReference type="Pfam" id="PF00067">
    <property type="entry name" value="p450"/>
    <property type="match status" value="1"/>
</dbReference>
<evidence type="ECO:0000256" key="12">
    <source>
        <dbReference type="PIRSR" id="PIRSR602401-1"/>
    </source>
</evidence>
<evidence type="ECO:0000256" key="7">
    <source>
        <dbReference type="ARBA" id="ARBA00022989"/>
    </source>
</evidence>
<keyword evidence="10 13" id="KW-0503">Monooxygenase</keyword>
<reference evidence="15" key="3">
    <citation type="submission" date="2015-04" db="UniProtKB">
        <authorList>
            <consortium name="EnsemblPlants"/>
        </authorList>
    </citation>
    <scope>IDENTIFICATION</scope>
    <source>
        <strain evidence="15">cv. Jemalong A17</strain>
    </source>
</reference>
<dbReference type="GO" id="GO:0005506">
    <property type="term" value="F:iron ion binding"/>
    <property type="evidence" value="ECO:0007669"/>
    <property type="project" value="InterPro"/>
</dbReference>
<dbReference type="PaxDb" id="3880-AET00724"/>
<dbReference type="FunFam" id="1.10.630.10:FF:000043">
    <property type="entry name" value="Cytochrome P450 99A2"/>
    <property type="match status" value="1"/>
</dbReference>
<feature type="binding site" description="axial binding residue" evidence="12">
    <location>
        <position position="413"/>
    </location>
    <ligand>
        <name>heme</name>
        <dbReference type="ChEBI" id="CHEBI:30413"/>
    </ligand>
    <ligandPart>
        <name>Fe</name>
        <dbReference type="ChEBI" id="CHEBI:18248"/>
    </ligandPart>
</feature>
<gene>
    <name evidence="14" type="ordered locus">MTR_5g095220</name>
</gene>
<dbReference type="PRINTS" id="PR00463">
    <property type="entry name" value="EP450I"/>
</dbReference>
<comment type="similarity">
    <text evidence="3 13">Belongs to the cytochrome P450 family.</text>
</comment>
<dbReference type="GO" id="GO:0004497">
    <property type="term" value="F:monooxygenase activity"/>
    <property type="evidence" value="ECO:0007669"/>
    <property type="project" value="UniProtKB-KW"/>
</dbReference>
<dbReference type="GO" id="GO:0016705">
    <property type="term" value="F:oxidoreductase activity, acting on paired donors, with incorporation or reduction of molecular oxygen"/>
    <property type="evidence" value="ECO:0007669"/>
    <property type="project" value="InterPro"/>
</dbReference>
<evidence type="ECO:0000256" key="13">
    <source>
        <dbReference type="RuleBase" id="RU000461"/>
    </source>
</evidence>
<keyword evidence="8 13" id="KW-0560">Oxidoreductase</keyword>
<evidence type="ECO:0000256" key="6">
    <source>
        <dbReference type="ARBA" id="ARBA00022723"/>
    </source>
</evidence>
<keyword evidence="7" id="KW-1133">Transmembrane helix</keyword>
<dbReference type="PRINTS" id="PR00385">
    <property type="entry name" value="P450"/>
</dbReference>
<dbReference type="SUPFAM" id="SSF48264">
    <property type="entry name" value="Cytochrome P450"/>
    <property type="match status" value="1"/>
</dbReference>
<dbReference type="InterPro" id="IPR002401">
    <property type="entry name" value="Cyt_P450_E_grp-I"/>
</dbReference>
<dbReference type="AlphaFoldDB" id="G7K4K8"/>
<keyword evidence="6 12" id="KW-0479">Metal-binding</keyword>
<name>G7K4K8_MEDTR</name>
<evidence type="ECO:0000313" key="16">
    <source>
        <dbReference type="Proteomes" id="UP000002051"/>
    </source>
</evidence>
<dbReference type="GO" id="GO:0016491">
    <property type="term" value="F:oxidoreductase activity"/>
    <property type="evidence" value="ECO:0000318"/>
    <property type="project" value="GO_Central"/>
</dbReference>
<evidence type="ECO:0000313" key="14">
    <source>
        <dbReference type="EMBL" id="AET00724.1"/>
    </source>
</evidence>
<evidence type="ECO:0000256" key="10">
    <source>
        <dbReference type="ARBA" id="ARBA00023033"/>
    </source>
</evidence>
<dbReference type="HOGENOM" id="CLU_001570_4_1_1"/>
<evidence type="ECO:0000313" key="15">
    <source>
        <dbReference type="EnsemblPlants" id="AET00724"/>
    </source>
</evidence>
<dbReference type="Gene3D" id="1.10.630.10">
    <property type="entry name" value="Cytochrome P450"/>
    <property type="match status" value="1"/>
</dbReference>
<comment type="subcellular location">
    <subcellularLocation>
        <location evidence="2">Membrane</location>
        <topology evidence="2">Single-pass membrane protein</topology>
    </subcellularLocation>
</comment>
<proteinExistence type="inferred from homology"/>
<dbReference type="GO" id="GO:0016020">
    <property type="term" value="C:membrane"/>
    <property type="evidence" value="ECO:0007669"/>
    <property type="project" value="UniProtKB-SubCell"/>
</dbReference>
<reference evidence="14 16" key="2">
    <citation type="journal article" date="2014" name="BMC Genomics">
        <title>An improved genome release (version Mt4.0) for the model legume Medicago truncatula.</title>
        <authorList>
            <person name="Tang H."/>
            <person name="Krishnakumar V."/>
            <person name="Bidwell S."/>
            <person name="Rosen B."/>
            <person name="Chan A."/>
            <person name="Zhou S."/>
            <person name="Gentzbittel L."/>
            <person name="Childs K.L."/>
            <person name="Yandell M."/>
            <person name="Gundlach H."/>
            <person name="Mayer K.F."/>
            <person name="Schwartz D.C."/>
            <person name="Town C.D."/>
        </authorList>
    </citation>
    <scope>GENOME REANNOTATION</scope>
    <source>
        <strain evidence="15 16">cv. Jemalong A17</strain>
    </source>
</reference>
<keyword evidence="9 12" id="KW-0408">Iron</keyword>
<evidence type="ECO:0000256" key="11">
    <source>
        <dbReference type="ARBA" id="ARBA00023136"/>
    </source>
</evidence>
<sequence>MRRKKYHVHEARKRFKSKSSEIVTSNNLPPGPWKLPIIGSIHHLIGSLPHQRMRELSQKYGPLMHLKLGETSTIVVSSKEIAKVVMKTNDAYGSTSIFFSPAGDYWRNIKKICTLELLSAKRAKSFQSIREEELSKLIRYISINTGSTINLTDEISSMTYNIISRATFGDKCNDQEAFILFIKECTRVVESVNIPNLFPSQHWLHVISGMVHKLKTMHRSGDMVLEKIINKAITKTSGDGSLLSCLLNLKDESSQTGFHLTTNICHHSVQDIIIGGSEPSTTTMEWAFSEMLKNPRILKRAQEEVRHAFVSRGYVDEKDLEELKFLKAVIKETFRLHPPNPLLLRECAETCEINGYTIPGGTHVLVNTWAIARDQKNWSDGDKFYPERFLDSPIDYKGSNFDFLPFGAGKRMCPGILFATPTIELPLAQLLFYFDWQLPFGISHENLDMTEAFGSVAKKKSELFVIPIPYNQ</sequence>
<evidence type="ECO:0000256" key="2">
    <source>
        <dbReference type="ARBA" id="ARBA00004167"/>
    </source>
</evidence>
<dbReference type="InterPro" id="IPR052306">
    <property type="entry name" value="CYP450_71D"/>
</dbReference>